<proteinExistence type="predicted"/>
<dbReference type="EMBL" id="PXOA01000256">
    <property type="protein sequence ID" value="RFU77700.1"/>
    <property type="molecule type" value="Genomic_DNA"/>
</dbReference>
<organism evidence="1 2">
    <name type="scientific">Trichoderma arundinaceum</name>
    <dbReference type="NCBI Taxonomy" id="490622"/>
    <lineage>
        <taxon>Eukaryota</taxon>
        <taxon>Fungi</taxon>
        <taxon>Dikarya</taxon>
        <taxon>Ascomycota</taxon>
        <taxon>Pezizomycotina</taxon>
        <taxon>Sordariomycetes</taxon>
        <taxon>Hypocreomycetidae</taxon>
        <taxon>Hypocreales</taxon>
        <taxon>Hypocreaceae</taxon>
        <taxon>Trichoderma</taxon>
    </lineage>
</organism>
<comment type="caution">
    <text evidence="1">The sequence shown here is derived from an EMBL/GenBank/DDBJ whole genome shotgun (WGS) entry which is preliminary data.</text>
</comment>
<keyword evidence="2" id="KW-1185">Reference proteome</keyword>
<keyword evidence="1" id="KW-0378">Hydrolase</keyword>
<dbReference type="GO" id="GO:0006508">
    <property type="term" value="P:proteolysis"/>
    <property type="evidence" value="ECO:0007669"/>
    <property type="project" value="UniProtKB-KW"/>
</dbReference>
<sequence length="110" mass="12159">MVSHNQGRTLSARSAVEAIQAAMALSIKIPCPERKLSIQITKKDALTDVTEAVNEVKKSGLLMFYSASDGIQTAATKKLQYGQQREHIFSIGALRFGSASVIRRWRLRIV</sequence>
<gene>
    <name evidence="1" type="ORF">TARUN_4534</name>
</gene>
<dbReference type="GO" id="GO:0008233">
    <property type="term" value="F:peptidase activity"/>
    <property type="evidence" value="ECO:0007669"/>
    <property type="project" value="UniProtKB-KW"/>
</dbReference>
<keyword evidence="1" id="KW-0645">Protease</keyword>
<dbReference type="Proteomes" id="UP000266272">
    <property type="component" value="Unassembled WGS sequence"/>
</dbReference>
<reference evidence="1 2" key="1">
    <citation type="journal article" date="2018" name="PLoS Pathog.">
        <title>Evolution of structural diversity of trichothecenes, a family of toxins produced by plant pathogenic and entomopathogenic fungi.</title>
        <authorList>
            <person name="Proctor R.H."/>
            <person name="McCormick S.P."/>
            <person name="Kim H.S."/>
            <person name="Cardoza R.E."/>
            <person name="Stanley A.M."/>
            <person name="Lindo L."/>
            <person name="Kelly A."/>
            <person name="Brown D.W."/>
            <person name="Lee T."/>
            <person name="Vaughan M.M."/>
            <person name="Alexander N.J."/>
            <person name="Busman M."/>
            <person name="Gutierrez S."/>
        </authorList>
    </citation>
    <scope>NUCLEOTIDE SEQUENCE [LARGE SCALE GENOMIC DNA]</scope>
    <source>
        <strain evidence="1 2">IBT 40837</strain>
    </source>
</reference>
<protein>
    <submittedName>
        <fullName evidence="1">Intracellular serine protease</fullName>
    </submittedName>
</protein>
<dbReference type="OrthoDB" id="5093543at2759"/>
<evidence type="ECO:0000313" key="1">
    <source>
        <dbReference type="EMBL" id="RFU77700.1"/>
    </source>
</evidence>
<dbReference type="AlphaFoldDB" id="A0A395NNQ0"/>
<evidence type="ECO:0000313" key="2">
    <source>
        <dbReference type="Proteomes" id="UP000266272"/>
    </source>
</evidence>
<name>A0A395NNQ0_TRIAR</name>
<accession>A0A395NNQ0</accession>